<evidence type="ECO:0000313" key="3">
    <source>
        <dbReference type="EMBL" id="ANH82921.1"/>
    </source>
</evidence>
<dbReference type="KEGG" id="nia:A8C56_19750"/>
<reference evidence="3 4" key="1">
    <citation type="submission" date="2016-05" db="EMBL/GenBank/DDBJ databases">
        <title>Niabella ginsenosidivorans BS26 whole genome sequencing.</title>
        <authorList>
            <person name="Im W.T."/>
            <person name="Siddiqi M.Z."/>
        </authorList>
    </citation>
    <scope>NUCLEOTIDE SEQUENCE [LARGE SCALE GENOMIC DNA]</scope>
    <source>
        <strain evidence="3 4">BS26</strain>
    </source>
</reference>
<gene>
    <name evidence="3" type="ORF">A8C56_19750</name>
</gene>
<evidence type="ECO:0000256" key="1">
    <source>
        <dbReference type="SAM" id="Phobius"/>
    </source>
</evidence>
<dbReference type="EMBL" id="CP015772">
    <property type="protein sequence ID" value="ANH82921.1"/>
    <property type="molecule type" value="Genomic_DNA"/>
</dbReference>
<dbReference type="Proteomes" id="UP000077667">
    <property type="component" value="Chromosome"/>
</dbReference>
<dbReference type="RefSeq" id="WP_067759905.1">
    <property type="nucleotide sequence ID" value="NZ_CP015772.1"/>
</dbReference>
<dbReference type="OrthoDB" id="680177at2"/>
<feature type="chain" id="PRO_5008390065" evidence="2">
    <location>
        <begin position="20"/>
        <end position="455"/>
    </location>
</feature>
<feature type="transmembrane region" description="Helical" evidence="1">
    <location>
        <begin position="376"/>
        <end position="395"/>
    </location>
</feature>
<keyword evidence="2" id="KW-0732">Signal</keyword>
<name>A0A1A9I8C3_9BACT</name>
<sequence>MKKVLLLLLTIALAKISYNQDVVYTVNNWNSTQITQYTGINPSTGTYTGSTTKFGDVSSSAMGMNTAGYLYYIPVSTNTGDFEVYSTATPSAGNPYPSATEVLSADMNGSSDEEIYFRRLGIRADGWAYMVLSGATGNIYMARFKTYPDGSASDFENLGTITLDDGSAGSEFNNGDLVFDETGNMFIMVNQDTGGGTTKLYMITPAALNAATGPASVTQAAFKWNVKDADGDNFGQAVTGLAMSSTGGFYLSAQGGAGSSDAGLFYLDPTTANATTKEVNVTKLISTEPGMADVATNYYASTILPVSFGSISASITGNQLQVNWTTETETNNDHFEIWVSQDGKTFAKAGEVASKASNGTSTQSIAYSYSTPAGKAVSLLGLSIFALGLMTLFFTKKNKALLVFIAFAGLGVTSCSKHSEQIDTTGNGKLFVKIIQVDKDGKQSSSKVVTAYKAD</sequence>
<keyword evidence="1" id="KW-0472">Membrane</keyword>
<dbReference type="AlphaFoldDB" id="A0A1A9I8C3"/>
<proteinExistence type="predicted"/>
<keyword evidence="1" id="KW-1133">Transmembrane helix</keyword>
<accession>A0A1A9I8C3</accession>
<feature type="signal peptide" evidence="2">
    <location>
        <begin position="1"/>
        <end position="19"/>
    </location>
</feature>
<keyword evidence="1" id="KW-0812">Transmembrane</keyword>
<evidence type="ECO:0000256" key="2">
    <source>
        <dbReference type="SAM" id="SignalP"/>
    </source>
</evidence>
<organism evidence="3 4">
    <name type="scientific">Niabella ginsenosidivorans</name>
    <dbReference type="NCBI Taxonomy" id="1176587"/>
    <lineage>
        <taxon>Bacteria</taxon>
        <taxon>Pseudomonadati</taxon>
        <taxon>Bacteroidota</taxon>
        <taxon>Chitinophagia</taxon>
        <taxon>Chitinophagales</taxon>
        <taxon>Chitinophagaceae</taxon>
        <taxon>Niabella</taxon>
    </lineage>
</organism>
<protein>
    <submittedName>
        <fullName evidence="3">Uncharacterized protein</fullName>
    </submittedName>
</protein>
<keyword evidence="4" id="KW-1185">Reference proteome</keyword>
<evidence type="ECO:0000313" key="4">
    <source>
        <dbReference type="Proteomes" id="UP000077667"/>
    </source>
</evidence>
<dbReference type="STRING" id="1176587.A8C56_19750"/>